<dbReference type="EMBL" id="JAULSU010000007">
    <property type="protein sequence ID" value="KAK0611214.1"/>
    <property type="molecule type" value="Genomic_DNA"/>
</dbReference>
<accession>A0AA39W4C6</accession>
<keyword evidence="4" id="KW-1185">Reference proteome</keyword>
<keyword evidence="1" id="KW-0175">Coiled coil</keyword>
<feature type="region of interest" description="Disordered" evidence="2">
    <location>
        <begin position="349"/>
        <end position="411"/>
    </location>
</feature>
<dbReference type="AlphaFoldDB" id="A0AA39W4C6"/>
<gene>
    <name evidence="3" type="ORF">B0T14DRAFT_594261</name>
</gene>
<feature type="compositionally biased region" description="Polar residues" evidence="2">
    <location>
        <begin position="307"/>
        <end position="321"/>
    </location>
</feature>
<sequence>MFVKSNTPLFHSFEQSFNDSSTPSSLINHALTTHPPRHLQSPTTPHPSSNYAMASIQLPLCSNTHTVATMELLPQLYKSRWAPRPTEGRPACQLAQSRWAPGPNEASVQVKMASPSPPQPPLTPRKACPDLTKASPPPEKPSPDTAEASLHLDTASSGTIEALRREVEALTRNLGDLRFISHNFALRMETVLPAFRERVKELEEELEEACDKTKCILCCDETGSERGTDSFEFHDAFQSQYKGLSSLGIRARSVVPLRVPVQQLRACAYDPPARTAPQDPIAKPDGGSNPSRGSWIFAGTAVEKGKQNAQDDATTEPSPSDQQRHDAQSGLLSSYVDRTQSFFVTAAAHLPSRPSPPARNHGLEPSHSHRPRNSSNFFEPYKPRQRSHPNPTSNFPPASSTASGPAQAHWQPLRQRRLVPEPLAPAPIGKLRRFALHAVQLLRKCTTSKAATTATETRKTVCSTEPAMKLS</sequence>
<feature type="region of interest" description="Disordered" evidence="2">
    <location>
        <begin position="101"/>
        <end position="147"/>
    </location>
</feature>
<feature type="region of interest" description="Disordered" evidence="2">
    <location>
        <begin position="451"/>
        <end position="471"/>
    </location>
</feature>
<protein>
    <submittedName>
        <fullName evidence="3">Uncharacterized protein</fullName>
    </submittedName>
</protein>
<evidence type="ECO:0000256" key="1">
    <source>
        <dbReference type="SAM" id="Coils"/>
    </source>
</evidence>
<feature type="coiled-coil region" evidence="1">
    <location>
        <begin position="160"/>
        <end position="212"/>
    </location>
</feature>
<reference evidence="3" key="1">
    <citation type="submission" date="2023-06" db="EMBL/GenBank/DDBJ databases">
        <title>Genome-scale phylogeny and comparative genomics of the fungal order Sordariales.</title>
        <authorList>
            <consortium name="Lawrence Berkeley National Laboratory"/>
            <person name="Hensen N."/>
            <person name="Bonometti L."/>
            <person name="Westerberg I."/>
            <person name="Brannstrom I.O."/>
            <person name="Guillou S."/>
            <person name="Cros-Aarteil S."/>
            <person name="Calhoun S."/>
            <person name="Haridas S."/>
            <person name="Kuo A."/>
            <person name="Mondo S."/>
            <person name="Pangilinan J."/>
            <person name="Riley R."/>
            <person name="Labutti K."/>
            <person name="Andreopoulos B."/>
            <person name="Lipzen A."/>
            <person name="Chen C."/>
            <person name="Yanf M."/>
            <person name="Daum C."/>
            <person name="Ng V."/>
            <person name="Clum A."/>
            <person name="Steindorff A."/>
            <person name="Ohm R."/>
            <person name="Martin F."/>
            <person name="Silar P."/>
            <person name="Natvig D."/>
            <person name="Lalanne C."/>
            <person name="Gautier V."/>
            <person name="Ament-Velasquez S.L."/>
            <person name="Kruys A."/>
            <person name="Hutchinson M.I."/>
            <person name="Powell A.J."/>
            <person name="Barry K."/>
            <person name="Miller A.N."/>
            <person name="Grigoriev I.V."/>
            <person name="Debuchy R."/>
            <person name="Gladieux P."/>
            <person name="Thoren M.H."/>
            <person name="Johannesson H."/>
        </authorList>
    </citation>
    <scope>NUCLEOTIDE SEQUENCE</scope>
    <source>
        <strain evidence="3">CBS 606.72</strain>
    </source>
</reference>
<comment type="caution">
    <text evidence="3">The sequence shown here is derived from an EMBL/GenBank/DDBJ whole genome shotgun (WGS) entry which is preliminary data.</text>
</comment>
<evidence type="ECO:0000256" key="2">
    <source>
        <dbReference type="SAM" id="MobiDB-lite"/>
    </source>
</evidence>
<dbReference type="Proteomes" id="UP001175000">
    <property type="component" value="Unassembled WGS sequence"/>
</dbReference>
<evidence type="ECO:0000313" key="4">
    <source>
        <dbReference type="Proteomes" id="UP001175000"/>
    </source>
</evidence>
<organism evidence="3 4">
    <name type="scientific">Immersiella caudata</name>
    <dbReference type="NCBI Taxonomy" id="314043"/>
    <lineage>
        <taxon>Eukaryota</taxon>
        <taxon>Fungi</taxon>
        <taxon>Dikarya</taxon>
        <taxon>Ascomycota</taxon>
        <taxon>Pezizomycotina</taxon>
        <taxon>Sordariomycetes</taxon>
        <taxon>Sordariomycetidae</taxon>
        <taxon>Sordariales</taxon>
        <taxon>Lasiosphaeriaceae</taxon>
        <taxon>Immersiella</taxon>
    </lineage>
</organism>
<evidence type="ECO:0000313" key="3">
    <source>
        <dbReference type="EMBL" id="KAK0611214.1"/>
    </source>
</evidence>
<name>A0AA39W4C6_9PEZI</name>
<feature type="compositionally biased region" description="Polar residues" evidence="2">
    <location>
        <begin position="388"/>
        <end position="404"/>
    </location>
</feature>
<proteinExistence type="predicted"/>
<feature type="region of interest" description="Disordered" evidence="2">
    <location>
        <begin position="270"/>
        <end position="329"/>
    </location>
</feature>